<dbReference type="PRINTS" id="PR00119">
    <property type="entry name" value="CATATPASE"/>
</dbReference>
<dbReference type="InterPro" id="IPR023299">
    <property type="entry name" value="ATPase_P-typ_cyto_dom_N"/>
</dbReference>
<reference evidence="14 15" key="1">
    <citation type="journal article" date="2020" name="Nature">
        <title>Isolation of an archaeon at the prokaryote-eukaryote interface.</title>
        <authorList>
            <person name="Imachi H."/>
            <person name="Nobu M.K."/>
            <person name="Nakahara N."/>
            <person name="Morono Y."/>
            <person name="Ogawara M."/>
            <person name="Takaki Y."/>
            <person name="Takano Y."/>
            <person name="Uematsu K."/>
            <person name="Ikuta T."/>
            <person name="Ito M."/>
            <person name="Matsui Y."/>
            <person name="Miyazaki M."/>
            <person name="Murata K."/>
            <person name="Saito Y."/>
            <person name="Sakai S."/>
            <person name="Song C."/>
            <person name="Tasumi E."/>
            <person name="Yamanaka Y."/>
            <person name="Yamaguchi T."/>
            <person name="Kamagata Y."/>
            <person name="Tamaki H."/>
            <person name="Takai K."/>
        </authorList>
    </citation>
    <scope>NUCLEOTIDE SEQUENCE [LARGE SCALE GENOMIC DNA]</scope>
    <source>
        <strain evidence="14 15">MK-D1</strain>
    </source>
</reference>
<dbReference type="InterPro" id="IPR017969">
    <property type="entry name" value="Heavy-metal-associated_CS"/>
</dbReference>
<keyword evidence="7" id="KW-0067">ATP-binding</keyword>
<dbReference type="Pfam" id="PF00122">
    <property type="entry name" value="E1-E2_ATPase"/>
    <property type="match status" value="1"/>
</dbReference>
<feature type="transmembrane region" description="Helical" evidence="12">
    <location>
        <begin position="240"/>
        <end position="262"/>
    </location>
</feature>
<dbReference type="InterPro" id="IPR001757">
    <property type="entry name" value="P_typ_ATPase"/>
</dbReference>
<reference evidence="14 15" key="2">
    <citation type="journal article" date="2024" name="Int. J. Syst. Evol. Microbiol.">
        <title>Promethearchaeum syntrophicum gen. nov., sp. nov., an anaerobic, obligately syntrophic archaeon, the first isolate of the lineage 'Asgard' archaea, and proposal of the new archaeal phylum Promethearchaeota phyl. nov. and kingdom Promethearchaeati regn. nov.</title>
        <authorList>
            <person name="Imachi H."/>
            <person name="Nobu M.K."/>
            <person name="Kato S."/>
            <person name="Takaki Y."/>
            <person name="Miyazaki M."/>
            <person name="Miyata M."/>
            <person name="Ogawara M."/>
            <person name="Saito Y."/>
            <person name="Sakai S."/>
            <person name="Tahara Y.O."/>
            <person name="Takano Y."/>
            <person name="Tasumi E."/>
            <person name="Uematsu K."/>
            <person name="Yoshimura T."/>
            <person name="Itoh T."/>
            <person name="Ohkuma M."/>
            <person name="Takai K."/>
        </authorList>
    </citation>
    <scope>NUCLEOTIDE SEQUENCE [LARGE SCALE GENOMIC DNA]</scope>
    <source>
        <strain evidence="14 15">MK-D1</strain>
    </source>
</reference>
<dbReference type="InterPro" id="IPR023298">
    <property type="entry name" value="ATPase_P-typ_TM_dom_sf"/>
</dbReference>
<dbReference type="FunFam" id="3.30.70.100:FF:000001">
    <property type="entry name" value="ATPase copper transporting beta"/>
    <property type="match status" value="1"/>
</dbReference>
<dbReference type="InterPro" id="IPR036412">
    <property type="entry name" value="HAD-like_sf"/>
</dbReference>
<dbReference type="GO" id="GO:0005507">
    <property type="term" value="F:copper ion binding"/>
    <property type="evidence" value="ECO:0007669"/>
    <property type="project" value="TreeGrafter"/>
</dbReference>
<keyword evidence="3" id="KW-0813">Transport</keyword>
<dbReference type="FunFam" id="2.70.150.10:FF:000002">
    <property type="entry name" value="Copper-transporting ATPase 1, putative"/>
    <property type="match status" value="1"/>
</dbReference>
<keyword evidence="8" id="KW-1278">Translocase</keyword>
<dbReference type="Proteomes" id="UP000321408">
    <property type="component" value="Chromosome"/>
</dbReference>
<dbReference type="EMBL" id="CP042905">
    <property type="protein sequence ID" value="QEE15252.1"/>
    <property type="molecule type" value="Genomic_DNA"/>
</dbReference>
<sequence length="914" mass="100269">MNENQKLYEMNKEILNKEQISLNLNISGMTCANCALKINTKLEALPGVKKVDIVLPTESGRVIFDSSEVNIENILKSVSDIGYKATLSNLVVSVKEKLSSAKVNKLIEEVTQVNGVYASYFNEDKKSLKIIFNSAQISENQVMKEFYKLGIEGSKSQGILEQERENFKKEIKYRRNLTIISLLLFIPIFTLSRINMGTTLDENSRNIVIYLILILTTISQIIVGQFFYKGAYLSLKNKTTNMDVLIALGSGTAYIYSIFSVITGAGELFFSESILIFSFILLGKWMETLAKGKTSNALTKLMELKATSARILRNAEEIEIDIDEIDVKDIIIVKPGEKIPIDGKIIEGVSRIDESMITGESISVKKQPGDLVIGGTINQNGLIQVEVEKIGNDTVLSRIIDLVRNAQTDKPPMQRLADKVSNVFVPIVILIASLTFAYWFWIAGFTFEDSLLRFVSVVVISCPCALGLAIPTAVMVGTGKGAKSGILIKGGESLELVHKVNHIVFDKTGTLTVGKPQVIKNIPFMDNSMKDVLFFAGSLEQGSEHPLGQAIVEKAKEKQIDLTTVKDFKNNPGFGIEGIIEKSRIIVGNLKFAEKEGVDHSSADIMIGDLQSQGNTVVLVMKDGILIGILGLADKLKPYAKETIKMLHKMKIHTYLLTGDNKKTAEAIAKSIGIQEYFAEVLPSQKLVKIEEIQSETNAVVAMVGDGINDAPALTKADVGIAIGSGTDIAIESADIVLIKGELQNLIAAMTLSKKTYIKMRQNLFWAAIYNLIGIPFAAGVFFGLLGFFLPPGIASLFMAISSVSVVISALLLKRLDLNKVKSSVENLRSQKKSVNIESEKFESKIVGDENIMANKLVCSVCNHEEGLPKHCGRDMIPHEGKLVCWMNLDPKFGGMNCGTNEVPEHCGTKMQVM</sequence>
<dbReference type="PANTHER" id="PTHR43520:SF8">
    <property type="entry name" value="P-TYPE CU(+) TRANSPORTER"/>
    <property type="match status" value="1"/>
</dbReference>
<dbReference type="SFLD" id="SFLDS00003">
    <property type="entry name" value="Haloacid_Dehalogenase"/>
    <property type="match status" value="1"/>
</dbReference>
<proteinExistence type="inferred from homology"/>
<keyword evidence="9 12" id="KW-1133">Transmembrane helix</keyword>
<keyword evidence="10 12" id="KW-0472">Membrane</keyword>
<dbReference type="Gene3D" id="3.30.70.100">
    <property type="match status" value="1"/>
</dbReference>
<dbReference type="SUPFAM" id="SSF81653">
    <property type="entry name" value="Calcium ATPase, transduction domain A"/>
    <property type="match status" value="1"/>
</dbReference>
<evidence type="ECO:0000256" key="2">
    <source>
        <dbReference type="ARBA" id="ARBA00006024"/>
    </source>
</evidence>
<dbReference type="InterPro" id="IPR027256">
    <property type="entry name" value="P-typ_ATPase_IB"/>
</dbReference>
<dbReference type="AlphaFoldDB" id="A0A5B9D844"/>
<dbReference type="Pfam" id="PF00403">
    <property type="entry name" value="HMA"/>
    <property type="match status" value="1"/>
</dbReference>
<dbReference type="SUPFAM" id="SSF81665">
    <property type="entry name" value="Calcium ATPase, transmembrane domain M"/>
    <property type="match status" value="1"/>
</dbReference>
<feature type="transmembrane region" description="Helical" evidence="12">
    <location>
        <begin position="423"/>
        <end position="442"/>
    </location>
</feature>
<dbReference type="InterPro" id="IPR059000">
    <property type="entry name" value="ATPase_P-type_domA"/>
</dbReference>
<evidence type="ECO:0000256" key="5">
    <source>
        <dbReference type="ARBA" id="ARBA00022723"/>
    </source>
</evidence>
<dbReference type="PANTHER" id="PTHR43520">
    <property type="entry name" value="ATP7, ISOFORM B"/>
    <property type="match status" value="1"/>
</dbReference>
<dbReference type="KEGG" id="psyt:DSAG12_01077"/>
<comment type="similarity">
    <text evidence="2">Belongs to the cation transport ATPase (P-type) (TC 3.A.3) family. Type IB subfamily.</text>
</comment>
<feature type="coiled-coil region" evidence="11">
    <location>
        <begin position="818"/>
        <end position="845"/>
    </location>
</feature>
<keyword evidence="6" id="KW-0547">Nucleotide-binding</keyword>
<keyword evidence="11" id="KW-0175">Coiled coil</keyword>
<accession>A0A5B9D844</accession>
<dbReference type="InterPro" id="IPR044492">
    <property type="entry name" value="P_typ_ATPase_HD_dom"/>
</dbReference>
<evidence type="ECO:0000256" key="1">
    <source>
        <dbReference type="ARBA" id="ARBA00004127"/>
    </source>
</evidence>
<dbReference type="PRINTS" id="PR00120">
    <property type="entry name" value="HATPASE"/>
</dbReference>
<evidence type="ECO:0000313" key="15">
    <source>
        <dbReference type="Proteomes" id="UP000321408"/>
    </source>
</evidence>
<dbReference type="InterPro" id="IPR036163">
    <property type="entry name" value="HMA_dom_sf"/>
</dbReference>
<name>A0A5B9D844_9ARCH</name>
<dbReference type="NCBIfam" id="TIGR01525">
    <property type="entry name" value="ATPase-IB_hvy"/>
    <property type="match status" value="1"/>
</dbReference>
<dbReference type="NCBIfam" id="TIGR01511">
    <property type="entry name" value="ATPase-IB1_Cu"/>
    <property type="match status" value="1"/>
</dbReference>
<dbReference type="InterPro" id="IPR023214">
    <property type="entry name" value="HAD_sf"/>
</dbReference>
<dbReference type="GO" id="GO:0005524">
    <property type="term" value="F:ATP binding"/>
    <property type="evidence" value="ECO:0007669"/>
    <property type="project" value="UniProtKB-KW"/>
</dbReference>
<dbReference type="GO" id="GO:0055070">
    <property type="term" value="P:copper ion homeostasis"/>
    <property type="evidence" value="ECO:0007669"/>
    <property type="project" value="TreeGrafter"/>
</dbReference>
<dbReference type="Pfam" id="PF00702">
    <property type="entry name" value="Hydrolase"/>
    <property type="match status" value="1"/>
</dbReference>
<dbReference type="Gene3D" id="3.40.1110.10">
    <property type="entry name" value="Calcium-transporting ATPase, cytoplasmic domain N"/>
    <property type="match status" value="1"/>
</dbReference>
<dbReference type="GO" id="GO:0016887">
    <property type="term" value="F:ATP hydrolysis activity"/>
    <property type="evidence" value="ECO:0007669"/>
    <property type="project" value="InterPro"/>
</dbReference>
<protein>
    <submittedName>
        <fullName evidence="14">Heavy metal translocating P-type ATPase</fullName>
    </submittedName>
</protein>
<evidence type="ECO:0000256" key="4">
    <source>
        <dbReference type="ARBA" id="ARBA00022692"/>
    </source>
</evidence>
<evidence type="ECO:0000256" key="10">
    <source>
        <dbReference type="ARBA" id="ARBA00023136"/>
    </source>
</evidence>
<dbReference type="InterPro" id="IPR018303">
    <property type="entry name" value="ATPase_P-typ_P_site"/>
</dbReference>
<feature type="transmembrane region" description="Helical" evidence="12">
    <location>
        <begin position="454"/>
        <end position="476"/>
    </location>
</feature>
<evidence type="ECO:0000259" key="13">
    <source>
        <dbReference type="PROSITE" id="PS50846"/>
    </source>
</evidence>
<dbReference type="SFLD" id="SFLDG00002">
    <property type="entry name" value="C1.7:_P-type_atpase_like"/>
    <property type="match status" value="1"/>
</dbReference>
<gene>
    <name evidence="14" type="ORF">DSAG12_01077</name>
</gene>
<dbReference type="PROSITE" id="PS00154">
    <property type="entry name" value="ATPASE_E1_E2"/>
    <property type="match status" value="1"/>
</dbReference>
<keyword evidence="15" id="KW-1185">Reference proteome</keyword>
<dbReference type="GeneID" id="41329074"/>
<dbReference type="PROSITE" id="PS01047">
    <property type="entry name" value="HMA_1"/>
    <property type="match status" value="1"/>
</dbReference>
<keyword evidence="5" id="KW-0479">Metal-binding</keyword>
<feature type="transmembrane region" description="Helical" evidence="12">
    <location>
        <begin position="794"/>
        <end position="813"/>
    </location>
</feature>
<evidence type="ECO:0000256" key="12">
    <source>
        <dbReference type="SAM" id="Phobius"/>
    </source>
</evidence>
<evidence type="ECO:0000256" key="6">
    <source>
        <dbReference type="ARBA" id="ARBA00022741"/>
    </source>
</evidence>
<dbReference type="InterPro" id="IPR008250">
    <property type="entry name" value="ATPase_P-typ_transduc_dom_A_sf"/>
</dbReference>
<evidence type="ECO:0000256" key="11">
    <source>
        <dbReference type="SAM" id="Coils"/>
    </source>
</evidence>
<dbReference type="NCBIfam" id="TIGR01494">
    <property type="entry name" value="ATPase_P-type"/>
    <property type="match status" value="1"/>
</dbReference>
<evidence type="ECO:0000313" key="14">
    <source>
        <dbReference type="EMBL" id="QEE15252.1"/>
    </source>
</evidence>
<evidence type="ECO:0000256" key="9">
    <source>
        <dbReference type="ARBA" id="ARBA00022989"/>
    </source>
</evidence>
<feature type="transmembrane region" description="Helical" evidence="12">
    <location>
        <begin position="177"/>
        <end position="195"/>
    </location>
</feature>
<comment type="subcellular location">
    <subcellularLocation>
        <location evidence="1">Endomembrane system</location>
        <topology evidence="1">Multi-pass membrane protein</topology>
    </subcellularLocation>
</comment>
<dbReference type="GO" id="GO:0016020">
    <property type="term" value="C:membrane"/>
    <property type="evidence" value="ECO:0007669"/>
    <property type="project" value="InterPro"/>
</dbReference>
<dbReference type="CDD" id="cd00371">
    <property type="entry name" value="HMA"/>
    <property type="match status" value="1"/>
</dbReference>
<feature type="transmembrane region" description="Helical" evidence="12">
    <location>
        <begin position="268"/>
        <end position="286"/>
    </location>
</feature>
<dbReference type="GO" id="GO:0012505">
    <property type="term" value="C:endomembrane system"/>
    <property type="evidence" value="ECO:0007669"/>
    <property type="project" value="UniProtKB-SubCell"/>
</dbReference>
<dbReference type="PROSITE" id="PS50846">
    <property type="entry name" value="HMA_2"/>
    <property type="match status" value="1"/>
</dbReference>
<feature type="transmembrane region" description="Helical" evidence="12">
    <location>
        <begin position="764"/>
        <end position="788"/>
    </location>
</feature>
<dbReference type="CDD" id="cd02094">
    <property type="entry name" value="P-type_ATPase_Cu-like"/>
    <property type="match status" value="1"/>
</dbReference>
<organism evidence="14 15">
    <name type="scientific">Promethearchaeum syntrophicum</name>
    <dbReference type="NCBI Taxonomy" id="2594042"/>
    <lineage>
        <taxon>Archaea</taxon>
        <taxon>Promethearchaeati</taxon>
        <taxon>Promethearchaeota</taxon>
        <taxon>Promethearchaeia</taxon>
        <taxon>Promethearchaeales</taxon>
        <taxon>Promethearchaeaceae</taxon>
        <taxon>Promethearchaeum</taxon>
    </lineage>
</organism>
<feature type="domain" description="HMA" evidence="13">
    <location>
        <begin position="20"/>
        <end position="86"/>
    </location>
</feature>
<dbReference type="GO" id="GO:0043682">
    <property type="term" value="F:P-type divalent copper transporter activity"/>
    <property type="evidence" value="ECO:0007669"/>
    <property type="project" value="TreeGrafter"/>
</dbReference>
<dbReference type="SUPFAM" id="SSF56784">
    <property type="entry name" value="HAD-like"/>
    <property type="match status" value="1"/>
</dbReference>
<dbReference type="InterPro" id="IPR006121">
    <property type="entry name" value="HMA_dom"/>
</dbReference>
<evidence type="ECO:0000256" key="8">
    <source>
        <dbReference type="ARBA" id="ARBA00022967"/>
    </source>
</evidence>
<evidence type="ECO:0000256" key="3">
    <source>
        <dbReference type="ARBA" id="ARBA00022448"/>
    </source>
</evidence>
<dbReference type="RefSeq" id="WP_147662168.1">
    <property type="nucleotide sequence ID" value="NZ_CP042905.2"/>
</dbReference>
<dbReference type="SFLD" id="SFLDF00027">
    <property type="entry name" value="p-type_atpase"/>
    <property type="match status" value="1"/>
</dbReference>
<dbReference type="OrthoDB" id="8588at2157"/>
<dbReference type="Gene3D" id="2.70.150.10">
    <property type="entry name" value="Calcium-transporting ATPase, cytoplasmic transduction domain A"/>
    <property type="match status" value="1"/>
</dbReference>
<evidence type="ECO:0000256" key="7">
    <source>
        <dbReference type="ARBA" id="ARBA00022840"/>
    </source>
</evidence>
<dbReference type="Gene3D" id="3.40.50.1000">
    <property type="entry name" value="HAD superfamily/HAD-like"/>
    <property type="match status" value="1"/>
</dbReference>
<keyword evidence="4 12" id="KW-0812">Transmembrane</keyword>
<feature type="transmembrane region" description="Helical" evidence="12">
    <location>
        <begin position="207"/>
        <end position="228"/>
    </location>
</feature>
<dbReference type="SUPFAM" id="SSF55008">
    <property type="entry name" value="HMA, heavy metal-associated domain"/>
    <property type="match status" value="1"/>
</dbReference>